<dbReference type="SMART" id="SM00441">
    <property type="entry name" value="FF"/>
    <property type="match status" value="4"/>
</dbReference>
<feature type="domain" description="WW" evidence="6">
    <location>
        <begin position="11"/>
        <end position="44"/>
    </location>
</feature>
<dbReference type="Gene3D" id="1.20.120.790">
    <property type="entry name" value="Heat shock protein 90, C-terminal domain"/>
    <property type="match status" value="1"/>
</dbReference>
<dbReference type="CDD" id="cd16927">
    <property type="entry name" value="HATPase_Hsp90-like"/>
    <property type="match status" value="1"/>
</dbReference>
<dbReference type="Pfam" id="PF00183">
    <property type="entry name" value="HSP90"/>
    <property type="match status" value="1"/>
</dbReference>
<evidence type="ECO:0000256" key="4">
    <source>
        <dbReference type="ARBA" id="ARBA00023186"/>
    </source>
</evidence>
<evidence type="ECO:0000259" key="7">
    <source>
        <dbReference type="PROSITE" id="PS51676"/>
    </source>
</evidence>
<feature type="compositionally biased region" description="Acidic residues" evidence="5">
    <location>
        <begin position="141"/>
        <end position="160"/>
    </location>
</feature>
<feature type="domain" description="FF" evidence="7">
    <location>
        <begin position="269"/>
        <end position="341"/>
    </location>
</feature>
<evidence type="ECO:0000256" key="2">
    <source>
        <dbReference type="ARBA" id="ARBA00022741"/>
    </source>
</evidence>
<dbReference type="PROSITE" id="PS50020">
    <property type="entry name" value="WW_DOMAIN_2"/>
    <property type="match status" value="2"/>
</dbReference>
<dbReference type="GO" id="GO:0005524">
    <property type="term" value="F:ATP binding"/>
    <property type="evidence" value="ECO:0007669"/>
    <property type="project" value="UniProtKB-KW"/>
</dbReference>
<dbReference type="NCBIfam" id="NF003555">
    <property type="entry name" value="PRK05218.1"/>
    <property type="match status" value="1"/>
</dbReference>
<dbReference type="GO" id="GO:0016887">
    <property type="term" value="F:ATP hydrolysis activity"/>
    <property type="evidence" value="ECO:0007669"/>
    <property type="project" value="InterPro"/>
</dbReference>
<feature type="compositionally biased region" description="Basic and acidic residues" evidence="5">
    <location>
        <begin position="955"/>
        <end position="964"/>
    </location>
</feature>
<dbReference type="InterPro" id="IPR020568">
    <property type="entry name" value="Ribosomal_Su5_D2-typ_SF"/>
</dbReference>
<dbReference type="InterPro" id="IPR037196">
    <property type="entry name" value="HSP90_C"/>
</dbReference>
<dbReference type="InterPro" id="IPR036890">
    <property type="entry name" value="HATPase_C_sf"/>
</dbReference>
<feature type="region of interest" description="Disordered" evidence="5">
    <location>
        <begin position="955"/>
        <end position="990"/>
    </location>
</feature>
<evidence type="ECO:0000313" key="8">
    <source>
        <dbReference type="EMBL" id="TEB30253.1"/>
    </source>
</evidence>
<evidence type="ECO:0000256" key="5">
    <source>
        <dbReference type="SAM" id="MobiDB-lite"/>
    </source>
</evidence>
<dbReference type="PANTHER" id="PTHR11528">
    <property type="entry name" value="HEAT SHOCK PROTEIN 90 FAMILY MEMBER"/>
    <property type="match status" value="1"/>
</dbReference>
<comment type="caution">
    <text evidence="8">The sequence shown here is derived from an EMBL/GenBank/DDBJ whole genome shotgun (WGS) entry which is preliminary data.</text>
</comment>
<dbReference type="GO" id="GO:0140662">
    <property type="term" value="F:ATP-dependent protein folding chaperone"/>
    <property type="evidence" value="ECO:0007669"/>
    <property type="project" value="InterPro"/>
</dbReference>
<dbReference type="InterPro" id="IPR036517">
    <property type="entry name" value="FF_domain_sf"/>
</dbReference>
<proteinExistence type="inferred from homology"/>
<feature type="compositionally biased region" description="Basic and acidic residues" evidence="5">
    <location>
        <begin position="980"/>
        <end position="990"/>
    </location>
</feature>
<evidence type="ECO:0000259" key="6">
    <source>
        <dbReference type="PROSITE" id="PS50020"/>
    </source>
</evidence>
<dbReference type="SMART" id="SM00456">
    <property type="entry name" value="WW"/>
    <property type="match status" value="2"/>
</dbReference>
<dbReference type="SUPFAM" id="SSF55874">
    <property type="entry name" value="ATPase domain of HSP90 chaperone/DNA topoisomerase II/histidine kinase"/>
    <property type="match status" value="1"/>
</dbReference>
<dbReference type="SUPFAM" id="SSF110942">
    <property type="entry name" value="HSP90 C-terminal domain"/>
    <property type="match status" value="1"/>
</dbReference>
<dbReference type="Gene3D" id="2.20.70.10">
    <property type="match status" value="2"/>
</dbReference>
<evidence type="ECO:0000256" key="1">
    <source>
        <dbReference type="ARBA" id="ARBA00008239"/>
    </source>
</evidence>
<keyword evidence="2" id="KW-0547">Nucleotide-binding</keyword>
<comment type="similarity">
    <text evidence="1">Belongs to the heat shock protein 90 family.</text>
</comment>
<dbReference type="CDD" id="cd00201">
    <property type="entry name" value="WW"/>
    <property type="match status" value="1"/>
</dbReference>
<dbReference type="SUPFAM" id="SSF81698">
    <property type="entry name" value="FF domain"/>
    <property type="match status" value="4"/>
</dbReference>
<dbReference type="InterPro" id="IPR036020">
    <property type="entry name" value="WW_dom_sf"/>
</dbReference>
<dbReference type="Proteomes" id="UP000298030">
    <property type="component" value="Unassembled WGS sequence"/>
</dbReference>
<organism evidence="8 9">
    <name type="scientific">Coprinellus micaceus</name>
    <name type="common">Glistening ink-cap mushroom</name>
    <name type="synonym">Coprinus micaceus</name>
    <dbReference type="NCBI Taxonomy" id="71717"/>
    <lineage>
        <taxon>Eukaryota</taxon>
        <taxon>Fungi</taxon>
        <taxon>Dikarya</taxon>
        <taxon>Basidiomycota</taxon>
        <taxon>Agaricomycotina</taxon>
        <taxon>Agaricomycetes</taxon>
        <taxon>Agaricomycetidae</taxon>
        <taxon>Agaricales</taxon>
        <taxon>Agaricineae</taxon>
        <taxon>Psathyrellaceae</taxon>
        <taxon>Coprinellus</taxon>
    </lineage>
</organism>
<dbReference type="Gene3D" id="3.40.50.11260">
    <property type="match status" value="1"/>
</dbReference>
<dbReference type="InterPro" id="IPR002713">
    <property type="entry name" value="FF_domain"/>
</dbReference>
<gene>
    <name evidence="8" type="ORF">FA13DRAFT_1755349</name>
</gene>
<feature type="compositionally biased region" description="Basic and acidic residues" evidence="5">
    <location>
        <begin position="114"/>
        <end position="125"/>
    </location>
</feature>
<keyword evidence="3" id="KW-0067">ATP-binding</keyword>
<feature type="compositionally biased region" description="Acidic residues" evidence="5">
    <location>
        <begin position="965"/>
        <end position="979"/>
    </location>
</feature>
<evidence type="ECO:0000313" key="9">
    <source>
        <dbReference type="Proteomes" id="UP000298030"/>
    </source>
</evidence>
<keyword evidence="9" id="KW-1185">Reference proteome</keyword>
<sequence>MSAPPFLASLPPLPPGWNQHLGPAGQVFYHNPQTNESTYIRPVPSFASQPKKKEKAHLKTPIPGTDWLRVTTTEGNVFYSNKTTKQSSWTVPPEIVEEKAPPFTPEASKAKAKAAKDGKRKRDGEQIVPLEELVSKKAKIDEEEEGDSEEDSDDEEEEEWQREAAEQLAREAEEERIRQEEEAKRKEEEERKAKEEEEKAKNMPKLNMPEKVELSVEEGKALFKTLLREKNINPLHPWDLCLPNFINDPRYVLLPSVAARKEAFDDYCRERARELRESAVKKEKKEANPKEDFDNLLKDEVKSTRASWTDFRRTWKKDRRFYAWGRDDKEREKAFRDYLRALGEKKKAAAQKAEADFFALLKEHLNITPGSAWKEVKKPLYSDPRYDAVGSSSLREELFNTYIKGISVPISGSSKEGESTNSKPTERESREARRERALREREQKVKFEQGKVNMSIEKTRTGVNLEEGERLFKTMLVDAIRDPQVNWDAAVGQLKVDPRFVNSPLSHNQQVKLFHEHINHLRSKHLVALHQIFEEKAPSLASRFTALPVDEVYASPNVSRLGYDVRQLEDEFSRWQRTRNTEARQAFDEMLQENTFVEFWGRLSKMSDVKLDQGLQVANEDIGEDDEEGQNKVDMKALAKTVDIGEMVKVLKRDRRYTVFDHLPEDRERWLRRTRYFYFYLTHPLCAAMRLFSPLLLGFYLLSGYVLAEEGSASTQKVKHNYQSDVVRMRKIVINSLYSHKEIFLRELVSNANDALEKLRITALKESGLADGGDLNITIKAIPDEDGTGGKLIISDTGIGMSPEELTANLGTLAKSGTSEFLSKVDQEGNGGNGNLIGAFGLGFYSSFLVADRVQVASLPPKSKKNPNPVQHIFSSSADESSFEVFPDPRGNVLGRGTEITLHLKPDSVEYLDTVELAKLVAKHSGFSSSFPVYLWETETKEVPDEEAAAVLKAEEDAKKKEKEAAEDEDEAVIEDEDDEKKRYHSPSDAHEKRYRRALVPYQRSAPSLATGSQEHYRCYFKDFKAPLSWSHFSGVSEDGVAFKAILFLPSHLPDEFWQKPLEYIHHDLKLLVKRTFITSDLGEYRLPKWASWVKIIIDADDLPLNVSRETLQSNKFLKQLRGIILKRLIQLYSKVEKEDLKKFEKIQETYGNIIKLGAVEDTKNRDKLTKLTRFTTNSRNNTSFDMYIENKKQGQEQIFYLAEMGKTADELAQSIFAEKLIARGYEVILLTEPIDEVLFGTLREYGKMPFQDVAKAGLKFGDEDPEEEKREEEELKTKFQPLIEWLKTESKDIVRDVVLSNRLVKSPCAIVAEAFGYTANVQKMMSASNSKRGDMLHEFAMKAKLLEINPRSPLIEGLLRRVEDLPTDEDEKDAEAEAELKEIASILIDGALVRSGFDVSNKNEFFTRVDHVLRRSLGVSQHAKADETVKPAPPVDSNPLRYKPQHKPLTPPKVKEPVVNNDRPGIILPDHMKDKVSIEMEEIDDDGNVIVPHDEL</sequence>
<reference evidence="8 9" key="1">
    <citation type="journal article" date="2019" name="Nat. Ecol. Evol.">
        <title>Megaphylogeny resolves global patterns of mushroom evolution.</title>
        <authorList>
            <person name="Varga T."/>
            <person name="Krizsan K."/>
            <person name="Foldi C."/>
            <person name="Dima B."/>
            <person name="Sanchez-Garcia M."/>
            <person name="Sanchez-Ramirez S."/>
            <person name="Szollosi G.J."/>
            <person name="Szarkandi J.G."/>
            <person name="Papp V."/>
            <person name="Albert L."/>
            <person name="Andreopoulos W."/>
            <person name="Angelini C."/>
            <person name="Antonin V."/>
            <person name="Barry K.W."/>
            <person name="Bougher N.L."/>
            <person name="Buchanan P."/>
            <person name="Buyck B."/>
            <person name="Bense V."/>
            <person name="Catcheside P."/>
            <person name="Chovatia M."/>
            <person name="Cooper J."/>
            <person name="Damon W."/>
            <person name="Desjardin D."/>
            <person name="Finy P."/>
            <person name="Geml J."/>
            <person name="Haridas S."/>
            <person name="Hughes K."/>
            <person name="Justo A."/>
            <person name="Karasinski D."/>
            <person name="Kautmanova I."/>
            <person name="Kiss B."/>
            <person name="Kocsube S."/>
            <person name="Kotiranta H."/>
            <person name="LaButti K.M."/>
            <person name="Lechner B.E."/>
            <person name="Liimatainen K."/>
            <person name="Lipzen A."/>
            <person name="Lukacs Z."/>
            <person name="Mihaltcheva S."/>
            <person name="Morgado L.N."/>
            <person name="Niskanen T."/>
            <person name="Noordeloos M.E."/>
            <person name="Ohm R.A."/>
            <person name="Ortiz-Santana B."/>
            <person name="Ovrebo C."/>
            <person name="Racz N."/>
            <person name="Riley R."/>
            <person name="Savchenko A."/>
            <person name="Shiryaev A."/>
            <person name="Soop K."/>
            <person name="Spirin V."/>
            <person name="Szebenyi C."/>
            <person name="Tomsovsky M."/>
            <person name="Tulloss R.E."/>
            <person name="Uehling J."/>
            <person name="Grigoriev I.V."/>
            <person name="Vagvolgyi C."/>
            <person name="Papp T."/>
            <person name="Martin F.M."/>
            <person name="Miettinen O."/>
            <person name="Hibbett D.S."/>
            <person name="Nagy L.G."/>
        </authorList>
    </citation>
    <scope>NUCLEOTIDE SEQUENCE [LARGE SCALE GENOMIC DNA]</scope>
    <source>
        <strain evidence="8 9">FP101781</strain>
    </source>
</reference>
<dbReference type="GO" id="GO:0051082">
    <property type="term" value="F:unfolded protein binding"/>
    <property type="evidence" value="ECO:0007669"/>
    <property type="project" value="InterPro"/>
</dbReference>
<evidence type="ECO:0000256" key="3">
    <source>
        <dbReference type="ARBA" id="ARBA00022840"/>
    </source>
</evidence>
<dbReference type="InterPro" id="IPR019805">
    <property type="entry name" value="Heat_shock_protein_90_CS"/>
</dbReference>
<dbReference type="OrthoDB" id="28737at2759"/>
<feature type="compositionally biased region" description="Polar residues" evidence="5">
    <location>
        <begin position="410"/>
        <end position="423"/>
    </location>
</feature>
<feature type="compositionally biased region" description="Basic and acidic residues" evidence="5">
    <location>
        <begin position="161"/>
        <end position="201"/>
    </location>
</feature>
<dbReference type="PROSITE" id="PS51676">
    <property type="entry name" value="FF"/>
    <property type="match status" value="2"/>
</dbReference>
<dbReference type="PROSITE" id="PS01159">
    <property type="entry name" value="WW_DOMAIN_1"/>
    <property type="match status" value="2"/>
</dbReference>
<dbReference type="SUPFAM" id="SSF54211">
    <property type="entry name" value="Ribosomal protein S5 domain 2-like"/>
    <property type="match status" value="1"/>
</dbReference>
<dbReference type="SUPFAM" id="SSF51045">
    <property type="entry name" value="WW domain"/>
    <property type="match status" value="2"/>
</dbReference>
<feature type="compositionally biased region" description="Basic and acidic residues" evidence="5">
    <location>
        <begin position="424"/>
        <end position="444"/>
    </location>
</feature>
<dbReference type="STRING" id="71717.A0A4Y7T7W6"/>
<feature type="domain" description="FF" evidence="7">
    <location>
        <begin position="347"/>
        <end position="405"/>
    </location>
</feature>
<dbReference type="PRINTS" id="PR00775">
    <property type="entry name" value="HEATSHOCK90"/>
</dbReference>
<keyword evidence="4" id="KW-0143">Chaperone</keyword>
<name>A0A4Y7T7W6_COPMI</name>
<dbReference type="Pfam" id="PF01846">
    <property type="entry name" value="FF"/>
    <property type="match status" value="3"/>
</dbReference>
<feature type="region of interest" description="Disordered" evidence="5">
    <location>
        <begin position="410"/>
        <end position="444"/>
    </location>
</feature>
<dbReference type="Gene3D" id="3.30.230.80">
    <property type="match status" value="1"/>
</dbReference>
<feature type="domain" description="WW" evidence="6">
    <location>
        <begin position="67"/>
        <end position="94"/>
    </location>
</feature>
<dbReference type="InterPro" id="IPR001202">
    <property type="entry name" value="WW_dom"/>
</dbReference>
<dbReference type="Pfam" id="PF00397">
    <property type="entry name" value="WW"/>
    <property type="match status" value="1"/>
</dbReference>
<dbReference type="EMBL" id="QPFP01000024">
    <property type="protein sequence ID" value="TEB30253.1"/>
    <property type="molecule type" value="Genomic_DNA"/>
</dbReference>
<dbReference type="Pfam" id="PF13589">
    <property type="entry name" value="HATPase_c_3"/>
    <property type="match status" value="1"/>
</dbReference>
<dbReference type="Gene3D" id="1.10.10.440">
    <property type="entry name" value="FF domain"/>
    <property type="match status" value="5"/>
</dbReference>
<feature type="region of interest" description="Disordered" evidence="5">
    <location>
        <begin position="83"/>
        <end position="212"/>
    </location>
</feature>
<dbReference type="Gene3D" id="3.30.565.10">
    <property type="entry name" value="Histidine kinase-like ATPase, C-terminal domain"/>
    <property type="match status" value="1"/>
</dbReference>
<protein>
    <submittedName>
        <fullName evidence="8">HSP90-domain-containing protein</fullName>
    </submittedName>
</protein>
<feature type="region of interest" description="Disordered" evidence="5">
    <location>
        <begin position="1424"/>
        <end position="1472"/>
    </location>
</feature>
<accession>A0A4Y7T7W6</accession>
<dbReference type="PROSITE" id="PS00298">
    <property type="entry name" value="HSP90"/>
    <property type="match status" value="1"/>
</dbReference>
<dbReference type="InterPro" id="IPR001404">
    <property type="entry name" value="Hsp90_fam"/>
</dbReference>
<dbReference type="InterPro" id="IPR020575">
    <property type="entry name" value="Hsp90_N"/>
</dbReference>